<evidence type="ECO:0008006" key="3">
    <source>
        <dbReference type="Google" id="ProtNLM"/>
    </source>
</evidence>
<organism evidence="1 2">
    <name type="scientific">Streptomyces pseudovenezuelae</name>
    <dbReference type="NCBI Taxonomy" id="67350"/>
    <lineage>
        <taxon>Bacteria</taxon>
        <taxon>Bacillati</taxon>
        <taxon>Actinomycetota</taxon>
        <taxon>Actinomycetes</taxon>
        <taxon>Kitasatosporales</taxon>
        <taxon>Streptomycetaceae</taxon>
        <taxon>Streptomyces</taxon>
        <taxon>Streptomyces aurantiacus group</taxon>
    </lineage>
</organism>
<dbReference type="Proteomes" id="UP001160499">
    <property type="component" value="Unassembled WGS sequence"/>
</dbReference>
<comment type="caution">
    <text evidence="1">The sequence shown here is derived from an EMBL/GenBank/DDBJ whole genome shotgun (WGS) entry which is preliminary data.</text>
</comment>
<evidence type="ECO:0000313" key="1">
    <source>
        <dbReference type="EMBL" id="MDH6219701.1"/>
    </source>
</evidence>
<name>A0ABT6LVK4_9ACTN</name>
<evidence type="ECO:0000313" key="2">
    <source>
        <dbReference type="Proteomes" id="UP001160499"/>
    </source>
</evidence>
<keyword evidence="2" id="KW-1185">Reference proteome</keyword>
<dbReference type="EMBL" id="JARXVH010000013">
    <property type="protein sequence ID" value="MDH6219701.1"/>
    <property type="molecule type" value="Genomic_DNA"/>
</dbReference>
<reference evidence="1 2" key="1">
    <citation type="submission" date="2023-04" db="EMBL/GenBank/DDBJ databases">
        <title>Forest soil microbial communities from Buena Vista Peninsula, Colon Province, Panama.</title>
        <authorList>
            <person name="Bouskill N."/>
        </authorList>
    </citation>
    <scope>NUCLEOTIDE SEQUENCE [LARGE SCALE GENOMIC DNA]</scope>
    <source>
        <strain evidence="1 2">GGS1</strain>
    </source>
</reference>
<dbReference type="SUPFAM" id="SSF48498">
    <property type="entry name" value="Tetracyclin repressor-like, C-terminal domain"/>
    <property type="match status" value="1"/>
</dbReference>
<gene>
    <name evidence="1" type="ORF">M2283_007040</name>
</gene>
<accession>A0ABT6LVK4</accession>
<dbReference type="InterPro" id="IPR036271">
    <property type="entry name" value="Tet_transcr_reg_TetR-rel_C_sf"/>
</dbReference>
<dbReference type="Gene3D" id="1.10.357.10">
    <property type="entry name" value="Tetracycline Repressor, domain 2"/>
    <property type="match status" value="1"/>
</dbReference>
<protein>
    <recommendedName>
        <fullName evidence="3">TetR family transcriptional regulator</fullName>
    </recommendedName>
</protein>
<dbReference type="RefSeq" id="WP_280880599.1">
    <property type="nucleotide sequence ID" value="NZ_JARXVH010000013.1"/>
</dbReference>
<sequence>MAAAVPLPDTGDAVADLREQVRLVSAFYASGTGQVFRQLLAACATDLLFGSLVFRLMSGHAPLDEEQADVISLAALQGLLCPD</sequence>
<proteinExistence type="predicted"/>